<evidence type="ECO:0000313" key="2">
    <source>
        <dbReference type="EMBL" id="RMX38816.1"/>
    </source>
</evidence>
<feature type="transmembrane region" description="Helical" evidence="1">
    <location>
        <begin position="34"/>
        <end position="55"/>
    </location>
</feature>
<keyword evidence="1" id="KW-1133">Transmembrane helix</keyword>
<keyword evidence="3" id="KW-1185">Reference proteome</keyword>
<dbReference type="Proteomes" id="UP000275408">
    <property type="component" value="Unassembled WGS sequence"/>
</dbReference>
<name>A0A3M6TBP4_POCDA</name>
<sequence length="106" mass="12861">MYLLHQMIRPVLKTIFKLCKDLEYVSLLYLMEEVIPLLFFNCLVIFRSFNLDNYFQTMRRNHYDKSTSSFLSDTAHQKLNSKDYYSTKWRILASLPEKKVEIWHSL</sequence>
<dbReference type="STRING" id="46731.A0A3M6TBP4"/>
<reference evidence="2 3" key="1">
    <citation type="journal article" date="2018" name="Sci. Rep.">
        <title>Comparative analysis of the Pocillopora damicornis genome highlights role of immune system in coral evolution.</title>
        <authorList>
            <person name="Cunning R."/>
            <person name="Bay R.A."/>
            <person name="Gillette P."/>
            <person name="Baker A.C."/>
            <person name="Traylor-Knowles N."/>
        </authorList>
    </citation>
    <scope>NUCLEOTIDE SEQUENCE [LARGE SCALE GENOMIC DNA]</scope>
    <source>
        <strain evidence="2">RSMAS</strain>
        <tissue evidence="2">Whole animal</tissue>
    </source>
</reference>
<protein>
    <submittedName>
        <fullName evidence="2">Uncharacterized protein</fullName>
    </submittedName>
</protein>
<evidence type="ECO:0000256" key="1">
    <source>
        <dbReference type="SAM" id="Phobius"/>
    </source>
</evidence>
<evidence type="ECO:0000313" key="3">
    <source>
        <dbReference type="Proteomes" id="UP000275408"/>
    </source>
</evidence>
<gene>
    <name evidence="2" type="ORF">pdam_00016752</name>
</gene>
<keyword evidence="1" id="KW-0812">Transmembrane</keyword>
<organism evidence="2 3">
    <name type="scientific">Pocillopora damicornis</name>
    <name type="common">Cauliflower coral</name>
    <name type="synonym">Millepora damicornis</name>
    <dbReference type="NCBI Taxonomy" id="46731"/>
    <lineage>
        <taxon>Eukaryota</taxon>
        <taxon>Metazoa</taxon>
        <taxon>Cnidaria</taxon>
        <taxon>Anthozoa</taxon>
        <taxon>Hexacorallia</taxon>
        <taxon>Scleractinia</taxon>
        <taxon>Astrocoeniina</taxon>
        <taxon>Pocilloporidae</taxon>
        <taxon>Pocillopora</taxon>
    </lineage>
</organism>
<dbReference type="AlphaFoldDB" id="A0A3M6TBP4"/>
<proteinExistence type="predicted"/>
<comment type="caution">
    <text evidence="2">The sequence shown here is derived from an EMBL/GenBank/DDBJ whole genome shotgun (WGS) entry which is preliminary data.</text>
</comment>
<accession>A0A3M6TBP4</accession>
<dbReference type="EMBL" id="RCHS01003940">
    <property type="protein sequence ID" value="RMX38816.1"/>
    <property type="molecule type" value="Genomic_DNA"/>
</dbReference>
<keyword evidence="1" id="KW-0472">Membrane</keyword>